<keyword evidence="5" id="KW-0539">Nucleus</keyword>
<protein>
    <recommendedName>
        <fullName evidence="9">Mis6 domain-containing protein</fullName>
    </recommendedName>
</protein>
<dbReference type="OrthoDB" id="6347512at2759"/>
<evidence type="ECO:0000256" key="4">
    <source>
        <dbReference type="ARBA" id="ARBA00022454"/>
    </source>
</evidence>
<proteinExistence type="inferred from homology"/>
<dbReference type="SUPFAM" id="SSF48371">
    <property type="entry name" value="ARM repeat"/>
    <property type="match status" value="1"/>
</dbReference>
<dbReference type="GO" id="GO:0000939">
    <property type="term" value="C:inner kinetochore"/>
    <property type="evidence" value="ECO:0007669"/>
    <property type="project" value="TreeGrafter"/>
</dbReference>
<dbReference type="Pfam" id="PF07778">
    <property type="entry name" value="CENP-I"/>
    <property type="match status" value="1"/>
</dbReference>
<sequence length="705" mass="79388">MDDSDGNINRLMRKVVDASKLPPRSRSSDIKPTVAELSSLAYDQGLLPDTLSGLIDLVTSPSHLDQASLAAIVRNLYPATVVTRQAVIRVLSSLGHGKLKPSLNIQAALLKWLVMVLQLIETPAVLSQAYSVLFNLLDTAATRSQLCHLLALITRRKHVKPFRIQALMDLSRKTGNDPSIVGLLRVFKDYYPDIIVGEAHPDTQWQARLEDIQLDNHHRSQNQIEKPRDGFRTHKMPKLSQARRVIPIVRTSHATERSVTLEEIENAVVFVGKLEKIELPNQLVAVLADPLLQKLLMLRPSTESRQRIVNWLHTILQDVIDGSTDRETLWDVLLILRDFVTQTHEFPPLLLNFFAQFLQSWDGSGPREALLQTLAHAPFHEFKELYQHVFGPLETAVLDDAADSQLAILTMYTNLLHHWTALLRADTAIPHHASASVAALVRHVNTLCLALLQTEPTLQTESAILDFYEQNCRLITDDTLIREMRIELPPALLLYSFLFSKSLATLSRMCYVLACYKKGFEMAMLTRSRRESSQGFDTLSYDKAYVTLYNGFLMDICNCFWRTRAFSDSDPETQGCMVPRVTTSALTMYVPAVEKTFTLASLFSLSHSPLLCLQSIQSVRQLEEVELERDDSIHVRHAGPVTQSSLVKLASSGGIRLSWQDYRTGVLEHLSSQGYVGINELLTNTMKVLRYSQGSRRSSQGFSSQ</sequence>
<dbReference type="GO" id="GO:0005634">
    <property type="term" value="C:nucleus"/>
    <property type="evidence" value="ECO:0007669"/>
    <property type="project" value="UniProtKB-SubCell"/>
</dbReference>
<evidence type="ECO:0000256" key="3">
    <source>
        <dbReference type="ARBA" id="ARBA00005470"/>
    </source>
</evidence>
<keyword evidence="8" id="KW-1185">Reference proteome</keyword>
<keyword evidence="6" id="KW-0137">Centromere</keyword>
<evidence type="ECO:0000256" key="2">
    <source>
        <dbReference type="ARBA" id="ARBA00004584"/>
    </source>
</evidence>
<dbReference type="PANTHER" id="PTHR48208:SF2">
    <property type="entry name" value="CENTROMERE PROTEIN I"/>
    <property type="match status" value="1"/>
</dbReference>
<evidence type="ECO:0008006" key="9">
    <source>
        <dbReference type="Google" id="ProtNLM"/>
    </source>
</evidence>
<dbReference type="HOGENOM" id="CLU_023256_0_0_1"/>
<gene>
    <name evidence="7" type="ORF">S7711_03764</name>
</gene>
<accession>A0A084AWV7</accession>
<dbReference type="GO" id="GO:0034080">
    <property type="term" value="P:CENP-A containing chromatin assembly"/>
    <property type="evidence" value="ECO:0007669"/>
    <property type="project" value="TreeGrafter"/>
</dbReference>
<keyword evidence="4" id="KW-0158">Chromosome</keyword>
<evidence type="ECO:0000313" key="7">
    <source>
        <dbReference type="EMBL" id="KEY69786.1"/>
    </source>
</evidence>
<dbReference type="InterPro" id="IPR016024">
    <property type="entry name" value="ARM-type_fold"/>
</dbReference>
<name>A0A084AWV7_STACB</name>
<dbReference type="InterPro" id="IPR012485">
    <property type="entry name" value="CENP-I"/>
</dbReference>
<dbReference type="GO" id="GO:0000070">
    <property type="term" value="P:mitotic sister chromatid segregation"/>
    <property type="evidence" value="ECO:0007669"/>
    <property type="project" value="TreeGrafter"/>
</dbReference>
<comment type="similarity">
    <text evidence="3">Belongs to the CENP-I/CTF3 family.</text>
</comment>
<dbReference type="AlphaFoldDB" id="A0A084AWV7"/>
<comment type="subcellular location">
    <subcellularLocation>
        <location evidence="2">Chromosome</location>
        <location evidence="2">Centromere</location>
    </subcellularLocation>
    <subcellularLocation>
        <location evidence="1">Nucleus</location>
    </subcellularLocation>
</comment>
<dbReference type="EMBL" id="KL648513">
    <property type="protein sequence ID" value="KEY69786.1"/>
    <property type="molecule type" value="Genomic_DNA"/>
</dbReference>
<dbReference type="CDD" id="cd22647">
    <property type="entry name" value="CTF3_NTD_HEAT"/>
    <property type="match status" value="1"/>
</dbReference>
<organism evidence="7 8">
    <name type="scientific">Stachybotrys chartarum (strain CBS 109288 / IBT 7711)</name>
    <name type="common">Toxic black mold</name>
    <name type="synonym">Stilbospora chartarum</name>
    <dbReference type="NCBI Taxonomy" id="1280523"/>
    <lineage>
        <taxon>Eukaryota</taxon>
        <taxon>Fungi</taxon>
        <taxon>Dikarya</taxon>
        <taxon>Ascomycota</taxon>
        <taxon>Pezizomycotina</taxon>
        <taxon>Sordariomycetes</taxon>
        <taxon>Hypocreomycetidae</taxon>
        <taxon>Hypocreales</taxon>
        <taxon>Stachybotryaceae</taxon>
        <taxon>Stachybotrys</taxon>
    </lineage>
</organism>
<evidence type="ECO:0000256" key="6">
    <source>
        <dbReference type="ARBA" id="ARBA00023328"/>
    </source>
</evidence>
<dbReference type="Proteomes" id="UP000028045">
    <property type="component" value="Unassembled WGS sequence"/>
</dbReference>
<evidence type="ECO:0000313" key="8">
    <source>
        <dbReference type="Proteomes" id="UP000028045"/>
    </source>
</evidence>
<evidence type="ECO:0000256" key="1">
    <source>
        <dbReference type="ARBA" id="ARBA00004123"/>
    </source>
</evidence>
<dbReference type="PANTHER" id="PTHR48208">
    <property type="entry name" value="CENTROMERE PROTEIN I"/>
    <property type="match status" value="1"/>
</dbReference>
<reference evidence="7 8" key="1">
    <citation type="journal article" date="2014" name="BMC Genomics">
        <title>Comparative genome sequencing reveals chemotype-specific gene clusters in the toxigenic black mold Stachybotrys.</title>
        <authorList>
            <person name="Semeiks J."/>
            <person name="Borek D."/>
            <person name="Otwinowski Z."/>
            <person name="Grishin N.V."/>
        </authorList>
    </citation>
    <scope>NUCLEOTIDE SEQUENCE [LARGE SCALE GENOMIC DNA]</scope>
    <source>
        <strain evidence="8">CBS 109288 / IBT 7711</strain>
    </source>
</reference>
<evidence type="ECO:0000256" key="5">
    <source>
        <dbReference type="ARBA" id="ARBA00023242"/>
    </source>
</evidence>